<dbReference type="STRING" id="1653476.THC_0494"/>
<dbReference type="Gene3D" id="1.10.10.10">
    <property type="entry name" value="Winged helix-like DNA-binding domain superfamily/Winged helix DNA-binding domain"/>
    <property type="match status" value="1"/>
</dbReference>
<name>A0A0U5AUF9_9BACT</name>
<dbReference type="RefSeq" id="WP_068512839.1">
    <property type="nucleotide sequence ID" value="NZ_AP014945.1"/>
</dbReference>
<dbReference type="AlphaFoldDB" id="A0A0U5AUF9"/>
<reference evidence="1 2" key="1">
    <citation type="journal article" date="2016" name="Int. J. Syst. Evol. Microbiol.">
        <title>Caldimicrobium thiodismutans sp. nov., a sulfur-disproportionating bacterium isolated from a hot spring, and emended description of the genus Caldimicrobium.</title>
        <authorList>
            <person name="Kojima H."/>
            <person name="Umezawa K."/>
            <person name="Fukui M."/>
        </authorList>
    </citation>
    <scope>NUCLEOTIDE SEQUENCE [LARGE SCALE GENOMIC DNA]</scope>
    <source>
        <strain evidence="1 2">TF1</strain>
    </source>
</reference>
<accession>A0A0U5AUF9</accession>
<gene>
    <name evidence="1" type="ORF">THC_0494</name>
</gene>
<dbReference type="Proteomes" id="UP000068196">
    <property type="component" value="Chromosome"/>
</dbReference>
<dbReference type="InterPro" id="IPR036390">
    <property type="entry name" value="WH_DNA-bd_sf"/>
</dbReference>
<dbReference type="SUPFAM" id="SSF46785">
    <property type="entry name" value="Winged helix' DNA-binding domain"/>
    <property type="match status" value="1"/>
</dbReference>
<dbReference type="InterPro" id="IPR036388">
    <property type="entry name" value="WH-like_DNA-bd_sf"/>
</dbReference>
<evidence type="ECO:0000313" key="2">
    <source>
        <dbReference type="Proteomes" id="UP000068196"/>
    </source>
</evidence>
<organism evidence="1 2">
    <name type="scientific">Caldimicrobium thiodismutans</name>
    <dbReference type="NCBI Taxonomy" id="1653476"/>
    <lineage>
        <taxon>Bacteria</taxon>
        <taxon>Pseudomonadati</taxon>
        <taxon>Thermodesulfobacteriota</taxon>
        <taxon>Thermodesulfobacteria</taxon>
        <taxon>Thermodesulfobacteriales</taxon>
        <taxon>Thermodesulfobacteriaceae</taxon>
        <taxon>Caldimicrobium</taxon>
    </lineage>
</organism>
<keyword evidence="2" id="KW-1185">Reference proteome</keyword>
<dbReference type="EMBL" id="AP014945">
    <property type="protein sequence ID" value="BAU22888.1"/>
    <property type="molecule type" value="Genomic_DNA"/>
</dbReference>
<evidence type="ECO:0008006" key="3">
    <source>
        <dbReference type="Google" id="ProtNLM"/>
    </source>
</evidence>
<dbReference type="KEGG" id="cthi:THC_0494"/>
<reference evidence="2" key="2">
    <citation type="journal article" date="2016" name="Int. J. Syst. Evol. Microbiol.">
        <title>Caldimicrobium thiodismutans sp. nov., a sulfur-disproportionating bacterium isolated from a hot spring.</title>
        <authorList>
            <person name="Kojima H."/>
            <person name="Umezawa K."/>
            <person name="Fukui M."/>
        </authorList>
    </citation>
    <scope>NUCLEOTIDE SEQUENCE [LARGE SCALE GENOMIC DNA]</scope>
    <source>
        <strain evidence="2">TF1</strain>
    </source>
</reference>
<evidence type="ECO:0000313" key="1">
    <source>
        <dbReference type="EMBL" id="BAU22888.1"/>
    </source>
</evidence>
<proteinExistence type="predicted"/>
<protein>
    <recommendedName>
        <fullName evidence="3">ArsR family transcriptional regulator</fullName>
    </recommendedName>
</protein>
<dbReference type="OrthoDB" id="9796271at2"/>
<sequence length="93" mass="11755">MERYEFFLKFLDEKDRIYLKELFYFEPDCAEFISRRLNIDLKEIKGRLKFLENLGIIKRVFIKENYIYFEIRPEWRAFLRKYYMEGRDDESRG</sequence>